<keyword evidence="1" id="KW-1133">Transmembrane helix</keyword>
<keyword evidence="1" id="KW-0812">Transmembrane</keyword>
<dbReference type="SUPFAM" id="SSF53300">
    <property type="entry name" value="vWA-like"/>
    <property type="match status" value="1"/>
</dbReference>
<dbReference type="InterPro" id="IPR007110">
    <property type="entry name" value="Ig-like_dom"/>
</dbReference>
<feature type="transmembrane region" description="Helical" evidence="1">
    <location>
        <begin position="7"/>
        <end position="24"/>
    </location>
</feature>
<accession>A0A5N5SVN1</accession>
<dbReference type="AlphaFoldDB" id="A0A5N5SVN1"/>
<dbReference type="GO" id="GO:0032991">
    <property type="term" value="C:protein-containing complex"/>
    <property type="evidence" value="ECO:0007669"/>
    <property type="project" value="UniProtKB-ARBA"/>
</dbReference>
<sequence>MELQVRLTYLIFIVTANIVIPNIVQATTVLPPRLSTSQSTIHVKEGQNKVVLECDLDVGDDPVAFKWLKCEATNDAGVDAKRIEVIVDPADYNHRFREHEELPDTSEVLSELAASLNDVLAEGECSCDVMFLLHASPDSPPETLVAQANFVNIVASPIVSDAIRVSAVLYSDYVNSKLSFAKGTNQFCQSLALLELKAPMILFQIT</sequence>
<evidence type="ECO:0000313" key="3">
    <source>
        <dbReference type="EMBL" id="KAB7498284.1"/>
    </source>
</evidence>
<evidence type="ECO:0000256" key="1">
    <source>
        <dbReference type="SAM" id="Phobius"/>
    </source>
</evidence>
<name>A0A5N5SVN1_9CRUS</name>
<dbReference type="Proteomes" id="UP000326759">
    <property type="component" value="Unassembled WGS sequence"/>
</dbReference>
<proteinExistence type="predicted"/>
<evidence type="ECO:0000259" key="2">
    <source>
        <dbReference type="PROSITE" id="PS50835"/>
    </source>
</evidence>
<organism evidence="3 4">
    <name type="scientific">Armadillidium nasatum</name>
    <dbReference type="NCBI Taxonomy" id="96803"/>
    <lineage>
        <taxon>Eukaryota</taxon>
        <taxon>Metazoa</taxon>
        <taxon>Ecdysozoa</taxon>
        <taxon>Arthropoda</taxon>
        <taxon>Crustacea</taxon>
        <taxon>Multicrustacea</taxon>
        <taxon>Malacostraca</taxon>
        <taxon>Eumalacostraca</taxon>
        <taxon>Peracarida</taxon>
        <taxon>Isopoda</taxon>
        <taxon>Oniscidea</taxon>
        <taxon>Crinocheta</taxon>
        <taxon>Armadillidiidae</taxon>
        <taxon>Armadillidium</taxon>
    </lineage>
</organism>
<comment type="caution">
    <text evidence="3">The sequence shown here is derived from an EMBL/GenBank/DDBJ whole genome shotgun (WGS) entry which is preliminary data.</text>
</comment>
<evidence type="ECO:0000313" key="4">
    <source>
        <dbReference type="Proteomes" id="UP000326759"/>
    </source>
</evidence>
<dbReference type="PROSITE" id="PS50835">
    <property type="entry name" value="IG_LIKE"/>
    <property type="match status" value="1"/>
</dbReference>
<dbReference type="InterPro" id="IPR036465">
    <property type="entry name" value="vWFA_dom_sf"/>
</dbReference>
<protein>
    <recommendedName>
        <fullName evidence="2">Ig-like domain-containing protein</fullName>
    </recommendedName>
</protein>
<reference evidence="3 4" key="1">
    <citation type="journal article" date="2019" name="PLoS Biol.">
        <title>Sex chromosomes control vertical transmission of feminizing Wolbachia symbionts in an isopod.</title>
        <authorList>
            <person name="Becking T."/>
            <person name="Chebbi M.A."/>
            <person name="Giraud I."/>
            <person name="Moumen B."/>
            <person name="Laverre T."/>
            <person name="Caubet Y."/>
            <person name="Peccoud J."/>
            <person name="Gilbert C."/>
            <person name="Cordaux R."/>
        </authorList>
    </citation>
    <scope>NUCLEOTIDE SEQUENCE [LARGE SCALE GENOMIC DNA]</scope>
    <source>
        <strain evidence="3">ANa2</strain>
        <tissue evidence="3">Whole body excluding digestive tract and cuticle</tissue>
    </source>
</reference>
<dbReference type="OrthoDB" id="9990982at2759"/>
<keyword evidence="1" id="KW-0472">Membrane</keyword>
<keyword evidence="4" id="KW-1185">Reference proteome</keyword>
<feature type="domain" description="Ig-like" evidence="2">
    <location>
        <begin position="32"/>
        <end position="69"/>
    </location>
</feature>
<gene>
    <name evidence="3" type="ORF">Anas_06234</name>
</gene>
<dbReference type="EMBL" id="SEYY01019419">
    <property type="protein sequence ID" value="KAB7498284.1"/>
    <property type="molecule type" value="Genomic_DNA"/>
</dbReference>